<keyword evidence="2" id="KW-0413">Isomerase</keyword>
<dbReference type="RefSeq" id="WP_132214066.1">
    <property type="nucleotide sequence ID" value="NZ_SLWN01000016.1"/>
</dbReference>
<comment type="caution">
    <text evidence="2">The sequence shown here is derived from an EMBL/GenBank/DDBJ whole genome shotgun (WGS) entry which is preliminary data.</text>
</comment>
<dbReference type="AlphaFoldDB" id="A0A4R2H0X2"/>
<protein>
    <submittedName>
        <fullName evidence="2">Ketosteroid isomerase-like protein</fullName>
    </submittedName>
</protein>
<dbReference type="Proteomes" id="UP000294508">
    <property type="component" value="Unassembled WGS sequence"/>
</dbReference>
<organism evidence="2 3">
    <name type="scientific">Kribbella steppae</name>
    <dbReference type="NCBI Taxonomy" id="2512223"/>
    <lineage>
        <taxon>Bacteria</taxon>
        <taxon>Bacillati</taxon>
        <taxon>Actinomycetota</taxon>
        <taxon>Actinomycetes</taxon>
        <taxon>Propionibacteriales</taxon>
        <taxon>Kribbellaceae</taxon>
        <taxon>Kribbella</taxon>
    </lineage>
</organism>
<sequence length="153" mass="17223">MTQTSKESGVPTTSLEAEVGELLDRRAEACRAKDIDRLMLLYSDDIVYFDVVAPLQFIGADAVRRNFIRWFDEYAGPIGLETRDLSVAVSGDVAFAHMLHLDSGTRRNGLELAVWLHSTVCLRRFGDRWLITHEHISIPHDPKDWSAVVDATP</sequence>
<feature type="domain" description="SnoaL-like" evidence="1">
    <location>
        <begin position="21"/>
        <end position="139"/>
    </location>
</feature>
<dbReference type="Pfam" id="PF13474">
    <property type="entry name" value="SnoaL_3"/>
    <property type="match status" value="1"/>
</dbReference>
<evidence type="ECO:0000313" key="2">
    <source>
        <dbReference type="EMBL" id="TCO18103.1"/>
    </source>
</evidence>
<dbReference type="SUPFAM" id="SSF54427">
    <property type="entry name" value="NTF2-like"/>
    <property type="match status" value="1"/>
</dbReference>
<dbReference type="InterPro" id="IPR032710">
    <property type="entry name" value="NTF2-like_dom_sf"/>
</dbReference>
<dbReference type="EMBL" id="SLWN01000016">
    <property type="protein sequence ID" value="TCO18103.1"/>
    <property type="molecule type" value="Genomic_DNA"/>
</dbReference>
<dbReference type="GO" id="GO:0016853">
    <property type="term" value="F:isomerase activity"/>
    <property type="evidence" value="ECO:0007669"/>
    <property type="project" value="UniProtKB-KW"/>
</dbReference>
<evidence type="ECO:0000259" key="1">
    <source>
        <dbReference type="Pfam" id="PF13474"/>
    </source>
</evidence>
<evidence type="ECO:0000313" key="3">
    <source>
        <dbReference type="Proteomes" id="UP000294508"/>
    </source>
</evidence>
<dbReference type="InterPro" id="IPR037401">
    <property type="entry name" value="SnoaL-like"/>
</dbReference>
<name>A0A4R2H0X2_9ACTN</name>
<reference evidence="2 3" key="1">
    <citation type="journal article" date="2015" name="Stand. Genomic Sci.">
        <title>Genomic Encyclopedia of Bacterial and Archaeal Type Strains, Phase III: the genomes of soil and plant-associated and newly described type strains.</title>
        <authorList>
            <person name="Whitman W.B."/>
            <person name="Woyke T."/>
            <person name="Klenk H.P."/>
            <person name="Zhou Y."/>
            <person name="Lilburn T.G."/>
            <person name="Beck B.J."/>
            <person name="De Vos P."/>
            <person name="Vandamme P."/>
            <person name="Eisen J.A."/>
            <person name="Garrity G."/>
            <person name="Hugenholtz P."/>
            <person name="Kyrpides N.C."/>
        </authorList>
    </citation>
    <scope>NUCLEOTIDE SEQUENCE [LARGE SCALE GENOMIC DNA]</scope>
    <source>
        <strain evidence="2 3">VKM Ac-2572</strain>
    </source>
</reference>
<gene>
    <name evidence="2" type="ORF">EV652_116131</name>
</gene>
<accession>A0A4R2H0X2</accession>
<dbReference type="Gene3D" id="3.10.450.50">
    <property type="match status" value="1"/>
</dbReference>
<dbReference type="OrthoDB" id="9812295at2"/>
<keyword evidence="3" id="KW-1185">Reference proteome</keyword>
<proteinExistence type="predicted"/>